<dbReference type="EMBL" id="CP018258">
    <property type="protein sequence ID" value="APV44838.1"/>
    <property type="molecule type" value="Genomic_DNA"/>
</dbReference>
<reference evidence="4" key="1">
    <citation type="submission" date="2016-11" db="EMBL/GenBank/DDBJ databases">
        <title>Dehalogenimonas formicexedens sp. nov., a chlorinated alkane respiring bacterium isolated from contaminated groundwater.</title>
        <authorList>
            <person name="Key T.A."/>
            <person name="Bowman K.S."/>
            <person name="Lee I."/>
            <person name="Chun J."/>
            <person name="Albuquerque L."/>
            <person name="da Costa M.S."/>
            <person name="Rainey F.A."/>
            <person name="Moe W.M."/>
        </authorList>
    </citation>
    <scope>NUCLEOTIDE SEQUENCE [LARGE SCALE GENOMIC DNA]</scope>
    <source>
        <strain evidence="4">NSZ-14</strain>
    </source>
</reference>
<dbReference type="OrthoDB" id="9941208at2"/>
<name>A0A1P8F8R3_9CHLR</name>
<dbReference type="RefSeq" id="WP_076004461.1">
    <property type="nucleotide sequence ID" value="NZ_CP018258.1"/>
</dbReference>
<sequence length="293" mass="29799">MKGNWEFDFTVRAGSPVVALSPGGSASIPITVEAQGQAQPVQLGVATDWGGAGIVAEVAPNVVPGSGAAMLHVVVSAATPPGSYMIGVQGTTTGTFKTSQATVTVVVTPKPTQDQPEDNDGGGGQEAAQGGQPSVAGKKSPAARPAYGKMSAASAHRGPAGFIMTLVMLGVFGFGLYYLNQQYNLIDTIFGSGTTQSTDPGGASTYTGTQTFTIYSQMGGSPMSNSGPASVQIDGAGDVLGPVLFGKITNGVFTGEAHTNDGASYPMTGTFSYGTLKAEYRSNSVSWVWTLHK</sequence>
<dbReference type="AlphaFoldDB" id="A0A1P8F8R3"/>
<feature type="transmembrane region" description="Helical" evidence="2">
    <location>
        <begin position="159"/>
        <end position="179"/>
    </location>
</feature>
<keyword evidence="2" id="KW-0472">Membrane</keyword>
<keyword evidence="2" id="KW-0812">Transmembrane</keyword>
<evidence type="ECO:0000256" key="2">
    <source>
        <dbReference type="SAM" id="Phobius"/>
    </source>
</evidence>
<feature type="region of interest" description="Disordered" evidence="1">
    <location>
        <begin position="107"/>
        <end position="143"/>
    </location>
</feature>
<keyword evidence="2" id="KW-1133">Transmembrane helix</keyword>
<gene>
    <name evidence="3" type="ORF">Dform_01516</name>
</gene>
<dbReference type="STRING" id="1839801.Dform_01516"/>
<accession>A0A1P8F8R3</accession>
<evidence type="ECO:0000313" key="3">
    <source>
        <dbReference type="EMBL" id="APV44838.1"/>
    </source>
</evidence>
<dbReference type="KEGG" id="dfo:Dform_01516"/>
<evidence type="ECO:0000313" key="4">
    <source>
        <dbReference type="Proteomes" id="UP000185934"/>
    </source>
</evidence>
<protein>
    <submittedName>
        <fullName evidence="3">Uncharacterized protein</fullName>
    </submittedName>
</protein>
<evidence type="ECO:0000256" key="1">
    <source>
        <dbReference type="SAM" id="MobiDB-lite"/>
    </source>
</evidence>
<keyword evidence="4" id="KW-1185">Reference proteome</keyword>
<dbReference type="Proteomes" id="UP000185934">
    <property type="component" value="Chromosome"/>
</dbReference>
<organism evidence="3 4">
    <name type="scientific">Dehalogenimonas formicexedens</name>
    <dbReference type="NCBI Taxonomy" id="1839801"/>
    <lineage>
        <taxon>Bacteria</taxon>
        <taxon>Bacillati</taxon>
        <taxon>Chloroflexota</taxon>
        <taxon>Dehalococcoidia</taxon>
        <taxon>Dehalococcoidales</taxon>
        <taxon>Dehalococcoidaceae</taxon>
        <taxon>Dehalogenimonas</taxon>
    </lineage>
</organism>
<proteinExistence type="predicted"/>